<dbReference type="InterPro" id="IPR020806">
    <property type="entry name" value="PKS_PP-bd"/>
</dbReference>
<dbReference type="GO" id="GO:0031177">
    <property type="term" value="F:phosphopantetheine binding"/>
    <property type="evidence" value="ECO:0007669"/>
    <property type="project" value="InterPro"/>
</dbReference>
<dbReference type="GO" id="GO:0003824">
    <property type="term" value="F:catalytic activity"/>
    <property type="evidence" value="ECO:0007669"/>
    <property type="project" value="InterPro"/>
</dbReference>
<dbReference type="CDD" id="cd05930">
    <property type="entry name" value="A_NRPS"/>
    <property type="match status" value="1"/>
</dbReference>
<dbReference type="Gene3D" id="2.30.38.10">
    <property type="entry name" value="Luciferase, Domain 3"/>
    <property type="match status" value="1"/>
</dbReference>
<dbReference type="Pfam" id="PF00668">
    <property type="entry name" value="Condensation"/>
    <property type="match status" value="2"/>
</dbReference>
<dbReference type="FunFam" id="2.30.38.10:FF:000001">
    <property type="entry name" value="Non-ribosomal peptide synthetase PvdI"/>
    <property type="match status" value="1"/>
</dbReference>
<dbReference type="InterPro" id="IPR010060">
    <property type="entry name" value="NRPS_synth"/>
</dbReference>
<geneLocation type="plasmid" evidence="7">
    <name>plasmid2</name>
</geneLocation>
<dbReference type="SMART" id="SM00823">
    <property type="entry name" value="PKS_PP"/>
    <property type="match status" value="1"/>
</dbReference>
<dbReference type="EMBL" id="AP018205">
    <property type="protein sequence ID" value="BAY59705.1"/>
    <property type="molecule type" value="Genomic_DNA"/>
</dbReference>
<dbReference type="FunFam" id="3.30.300.30:FF:000010">
    <property type="entry name" value="Enterobactin synthetase component F"/>
    <property type="match status" value="1"/>
</dbReference>
<comment type="cofactor">
    <cofactor evidence="1">
        <name>pantetheine 4'-phosphate</name>
        <dbReference type="ChEBI" id="CHEBI:47942"/>
    </cofactor>
</comment>
<gene>
    <name evidence="7" type="ORF">NIES2135_65820</name>
</gene>
<dbReference type="InterPro" id="IPR036736">
    <property type="entry name" value="ACP-like_sf"/>
</dbReference>
<keyword evidence="7" id="KW-0614">Plasmid</keyword>
<dbReference type="InterPro" id="IPR001242">
    <property type="entry name" value="Condensation_dom"/>
</dbReference>
<dbReference type="FunFam" id="1.10.1200.10:FF:000005">
    <property type="entry name" value="Nonribosomal peptide synthetase 1"/>
    <property type="match status" value="1"/>
</dbReference>
<proteinExistence type="inferred from homology"/>
<dbReference type="SUPFAM" id="SSF52777">
    <property type="entry name" value="CoA-dependent acyltransferases"/>
    <property type="match status" value="4"/>
</dbReference>
<dbReference type="SUPFAM" id="SSF56801">
    <property type="entry name" value="Acetyl-CoA synthetase-like"/>
    <property type="match status" value="1"/>
</dbReference>
<evidence type="ECO:0000256" key="1">
    <source>
        <dbReference type="ARBA" id="ARBA00001957"/>
    </source>
</evidence>
<dbReference type="FunFam" id="3.40.50.12780:FF:000012">
    <property type="entry name" value="Non-ribosomal peptide synthetase"/>
    <property type="match status" value="1"/>
</dbReference>
<dbReference type="InterPro" id="IPR010071">
    <property type="entry name" value="AA_adenyl_dom"/>
</dbReference>
<dbReference type="PROSITE" id="PS00012">
    <property type="entry name" value="PHOSPHOPANTETHEINE"/>
    <property type="match status" value="1"/>
</dbReference>
<dbReference type="CDD" id="cd19534">
    <property type="entry name" value="E_NRPS"/>
    <property type="match status" value="1"/>
</dbReference>
<dbReference type="SMART" id="SM01294">
    <property type="entry name" value="PKS_PP_betabranch"/>
    <property type="match status" value="1"/>
</dbReference>
<keyword evidence="4" id="KW-0597">Phosphoprotein</keyword>
<dbReference type="Gene3D" id="3.40.50.980">
    <property type="match status" value="2"/>
</dbReference>
<accession>A0A1Z4JSG0</accession>
<dbReference type="InterPro" id="IPR025110">
    <property type="entry name" value="AMP-bd_C"/>
</dbReference>
<dbReference type="InterPro" id="IPR006162">
    <property type="entry name" value="Ppantetheine_attach_site"/>
</dbReference>
<protein>
    <submittedName>
        <fullName evidence="7">Amino acid adenylation domain-containing protein</fullName>
    </submittedName>
</protein>
<dbReference type="Gene3D" id="3.30.300.30">
    <property type="match status" value="1"/>
</dbReference>
<dbReference type="Proteomes" id="UP000217895">
    <property type="component" value="Plasmid Plasmid2 dna"/>
</dbReference>
<dbReference type="Gene3D" id="3.30.559.30">
    <property type="entry name" value="Nonribosomal peptide synthetase, condensation domain"/>
    <property type="match status" value="2"/>
</dbReference>
<dbReference type="Pfam" id="PF00501">
    <property type="entry name" value="AMP-binding"/>
    <property type="match status" value="1"/>
</dbReference>
<dbReference type="GO" id="GO:0017000">
    <property type="term" value="P:antibiotic biosynthetic process"/>
    <property type="evidence" value="ECO:0007669"/>
    <property type="project" value="UniProtKB-KW"/>
</dbReference>
<dbReference type="InterPro" id="IPR009081">
    <property type="entry name" value="PP-bd_ACP"/>
</dbReference>
<evidence type="ECO:0000313" key="8">
    <source>
        <dbReference type="Proteomes" id="UP000217895"/>
    </source>
</evidence>
<dbReference type="Gene3D" id="1.10.1200.10">
    <property type="entry name" value="ACP-like"/>
    <property type="match status" value="1"/>
</dbReference>
<dbReference type="PROSITE" id="PS50075">
    <property type="entry name" value="CARRIER"/>
    <property type="match status" value="1"/>
</dbReference>
<keyword evidence="8" id="KW-1185">Reference proteome</keyword>
<dbReference type="GO" id="GO:0008610">
    <property type="term" value="P:lipid biosynthetic process"/>
    <property type="evidence" value="ECO:0007669"/>
    <property type="project" value="UniProtKB-ARBA"/>
</dbReference>
<dbReference type="NCBIfam" id="TIGR01733">
    <property type="entry name" value="AA-adenyl-dom"/>
    <property type="match status" value="1"/>
</dbReference>
<dbReference type="InterPro" id="IPR023213">
    <property type="entry name" value="CAT-like_dom_sf"/>
</dbReference>
<dbReference type="Pfam" id="PF13193">
    <property type="entry name" value="AMP-binding_C"/>
    <property type="match status" value="1"/>
</dbReference>
<dbReference type="FunFam" id="3.30.559.10:FF:000012">
    <property type="entry name" value="Non-ribosomal peptide synthetase"/>
    <property type="match status" value="1"/>
</dbReference>
<evidence type="ECO:0000259" key="6">
    <source>
        <dbReference type="PROSITE" id="PS50075"/>
    </source>
</evidence>
<dbReference type="InterPro" id="IPR045851">
    <property type="entry name" value="AMP-bd_C_sf"/>
</dbReference>
<organism evidence="7 8">
    <name type="scientific">Leptolyngbya boryana NIES-2135</name>
    <dbReference type="NCBI Taxonomy" id="1973484"/>
    <lineage>
        <taxon>Bacteria</taxon>
        <taxon>Bacillati</taxon>
        <taxon>Cyanobacteriota</taxon>
        <taxon>Cyanophyceae</taxon>
        <taxon>Leptolyngbyales</taxon>
        <taxon>Leptolyngbyaceae</taxon>
        <taxon>Leptolyngbya group</taxon>
        <taxon>Leptolyngbya</taxon>
    </lineage>
</organism>
<comment type="similarity">
    <text evidence="2">Belongs to the ATP-dependent AMP-binding enzyme family.</text>
</comment>
<dbReference type="InterPro" id="IPR000873">
    <property type="entry name" value="AMP-dep_synth/lig_dom"/>
</dbReference>
<dbReference type="CDD" id="cd19531">
    <property type="entry name" value="LCL_NRPS-like"/>
    <property type="match status" value="1"/>
</dbReference>
<feature type="domain" description="Carrier" evidence="6">
    <location>
        <begin position="1025"/>
        <end position="1099"/>
    </location>
</feature>
<sequence length="1588" mass="177323">MNTLSQRLAALSPEQQRLLELRLKQKGLTAPKAQSVIQPRQNQDSLPLSFAQERLWVLDQLQPEVPFYNEVHFFHLRGALNVAALEQGFNAISQRHTVLRSRFATVEGRPVQQVEPFQPFPLPIVDLSQAAETERESVARAIATQEAQQPFDLANDVLVRIKLLRLTPTHHILLLTVHHIVCDGWSVGVFIQELVRFYTAFATGEPLSLANLPIQYADFAAWQREWLQGEVLETQLAYWKQQLGGTLPVLELPTTRPRPTTETGRGAIQTSSLSPALTQALKTLSQQTGVTLFMTLLAAFNTLLYRHTRIEDILVGSPIATRNRVELEGLIGLFLNTLVFRTDVSGNPTFQELLNRVRDVALGAYAHQDVPFEKLVEELHPDRNLSQSPLFQVMFILQNTPKPALELPGLTIEPWDIDNGAATFDLTLSLQETSQGLSVSWEYNTDLFDADAIARMQGHWQTLLEGIVKNPQARLSELPLLTTQELEQLWTWGTGEHESHALVGTPQHLCIHELFEAQVEQTPDAIAVVFEDQHLTYTELNHKANQLAHQLRSWGIQPEMLVGICMETSLEMMVSIFAILKAGGAYLPLDPAYPTERLAFMLNDAKVSVLLTQTHLLNTLPQHPAQVLCVDRDQSISTAASLSPAPTGSNLAYVIYTSGSTDTPKGVMVTHRSLVNAYFAWESAYQLRAAVTCHLQMASFSFDVFSGNWIRALCSGAKLVLCPRDFLLMPDQLYSLMRREQVDCAEFVPAVLRNLLRYLETTGQSLDFMRLLMVGSDSWYVQEHQAIQRLCGTQTRLINSYGVTEATIDTTYFERTETKLSVDNLVPIGRPFPNSQVYVLDIDRQPVPIGVPGELYIGGAGVARGYLNRPELTEERFIPYVDPFTPSITTRLYRAGDLVRYLPDGNLEFLGRIDNQVKLRGFRIELGEIEATLGRSPTVAETVVVVREDEPGHKRLVAYVVPVQSTSFSLSDLRNFVKDRLPGHMVPSAFVVLEFLPLTPNGKIDRRSLPVPEIARPNLEHTYIAPQNPVETALVGIWAEILGVAQVGIDDNFFELGGDSILSIQVVAKANQQGLRMTPKQVFQYQTIAELATVVELVDAQTIAPAEQGAVTGDLPLTPIQHWFFQQELLEPHHWNQSILLEVRQAIDARLLEKAVQHLLTHHDALRLRFSRTAEGWQQQMISPDTAVPFSQVNLSNLSTAEQAIAIEQAATQLQASLNLSDGSIVRVAWFDLGLHRASRLLIVIHHLAVDGVSWRVLLEDLQTIYQQLRDVQPIKLPAKTTSFKRWAEQLVNYAQSESLQQEQSFWLTQLQKPIPPLPVDFPGGTNTVAQARTVTVTLNSAETQTLLQDVPAAYSTQINDVLLTALVQAFAAWTGKPSLLVELEGHGREDMIEGVDVSRTVGWFTAVFPVLLELDSRVDSAQALKAVKEQLRQIPNRGVGYGLLRYLNSGEIAESLRKLPQAEVSFNYLGQFDRSFAASSLFGLAQESSGSCHGLQDRRSHLFEIDGMITDGQLQMVWTYSEALHHPATVEGLAQRFLEKLRSLICHCQSPDAKGYTPSDFPLAELSQDELDAVFATVEFSVEFSGR</sequence>
<keyword evidence="3" id="KW-0596">Phosphopantetheine</keyword>
<dbReference type="GO" id="GO:0043041">
    <property type="term" value="P:amino acid activation for nonribosomal peptide biosynthetic process"/>
    <property type="evidence" value="ECO:0007669"/>
    <property type="project" value="UniProtKB-ARBA"/>
</dbReference>
<evidence type="ECO:0000256" key="5">
    <source>
        <dbReference type="ARBA" id="ARBA00023194"/>
    </source>
</evidence>
<name>A0A1Z4JSG0_LEPBY</name>
<dbReference type="Gene3D" id="3.30.559.10">
    <property type="entry name" value="Chloramphenicol acetyltransferase-like domain"/>
    <property type="match status" value="2"/>
</dbReference>
<evidence type="ECO:0000313" key="7">
    <source>
        <dbReference type="EMBL" id="BAY59705.1"/>
    </source>
</evidence>
<evidence type="ECO:0000256" key="2">
    <source>
        <dbReference type="ARBA" id="ARBA00006432"/>
    </source>
</evidence>
<evidence type="ECO:0000256" key="4">
    <source>
        <dbReference type="ARBA" id="ARBA00022553"/>
    </source>
</evidence>
<dbReference type="NCBIfam" id="TIGR01720">
    <property type="entry name" value="NRPS-para261"/>
    <property type="match status" value="1"/>
</dbReference>
<dbReference type="PANTHER" id="PTHR45398">
    <property type="match status" value="1"/>
</dbReference>
<evidence type="ECO:0000256" key="3">
    <source>
        <dbReference type="ARBA" id="ARBA00022450"/>
    </source>
</evidence>
<reference evidence="7 8" key="1">
    <citation type="submission" date="2017-06" db="EMBL/GenBank/DDBJ databases">
        <title>Genome sequencing of cyanobaciteial culture collection at National Institute for Environmental Studies (NIES).</title>
        <authorList>
            <person name="Hirose Y."/>
            <person name="Shimura Y."/>
            <person name="Fujisawa T."/>
            <person name="Nakamura Y."/>
            <person name="Kawachi M."/>
        </authorList>
    </citation>
    <scope>NUCLEOTIDE SEQUENCE [LARGE SCALE GENOMIC DNA]</scope>
    <source>
        <strain evidence="7 8">NIES-2135</strain>
        <plasmid evidence="8">Plasmid Plasmid2 dna</plasmid>
    </source>
</reference>
<keyword evidence="5" id="KW-0045">Antibiotic biosynthesis</keyword>
<dbReference type="Pfam" id="PF00550">
    <property type="entry name" value="PP-binding"/>
    <property type="match status" value="1"/>
</dbReference>
<dbReference type="FunFam" id="3.40.50.980:FF:000001">
    <property type="entry name" value="Non-ribosomal peptide synthetase"/>
    <property type="match status" value="1"/>
</dbReference>
<dbReference type="PANTHER" id="PTHR45398:SF1">
    <property type="entry name" value="ENZYME, PUTATIVE (JCVI)-RELATED"/>
    <property type="match status" value="1"/>
</dbReference>
<dbReference type="GO" id="GO:0044550">
    <property type="term" value="P:secondary metabolite biosynthetic process"/>
    <property type="evidence" value="ECO:0007669"/>
    <property type="project" value="UniProtKB-ARBA"/>
</dbReference>
<dbReference type="SUPFAM" id="SSF47336">
    <property type="entry name" value="ACP-like"/>
    <property type="match status" value="1"/>
</dbReference>